<accession>A0A327VSK6</accession>
<evidence type="ECO:0000256" key="7">
    <source>
        <dbReference type="PROSITE-ProRule" id="PRU01091"/>
    </source>
</evidence>
<evidence type="ECO:0000256" key="3">
    <source>
        <dbReference type="ARBA" id="ARBA00023015"/>
    </source>
</evidence>
<keyword evidence="3" id="KW-0805">Transcription regulation</keyword>
<organism evidence="10 11">
    <name type="scientific">Chitinophaga dinghuensis</name>
    <dbReference type="NCBI Taxonomy" id="1539050"/>
    <lineage>
        <taxon>Bacteria</taxon>
        <taxon>Pseudomonadati</taxon>
        <taxon>Bacteroidota</taxon>
        <taxon>Chitinophagia</taxon>
        <taxon>Chitinophagales</taxon>
        <taxon>Chitinophagaceae</taxon>
        <taxon>Chitinophaga</taxon>
    </lineage>
</organism>
<dbReference type="GO" id="GO:0032993">
    <property type="term" value="C:protein-DNA complex"/>
    <property type="evidence" value="ECO:0007669"/>
    <property type="project" value="TreeGrafter"/>
</dbReference>
<dbReference type="Pfam" id="PF00072">
    <property type="entry name" value="Response_reg"/>
    <property type="match status" value="1"/>
</dbReference>
<dbReference type="Gene3D" id="1.10.10.10">
    <property type="entry name" value="Winged helix-like DNA-binding domain superfamily/Winged helix DNA-binding domain"/>
    <property type="match status" value="1"/>
</dbReference>
<name>A0A327VSK6_9BACT</name>
<keyword evidence="5" id="KW-0804">Transcription</keyword>
<dbReference type="PANTHER" id="PTHR48111">
    <property type="entry name" value="REGULATOR OF RPOS"/>
    <property type="match status" value="1"/>
</dbReference>
<gene>
    <name evidence="10" type="ORF">CLV59_10681</name>
</gene>
<dbReference type="SMART" id="SM00862">
    <property type="entry name" value="Trans_reg_C"/>
    <property type="match status" value="1"/>
</dbReference>
<evidence type="ECO:0000259" key="8">
    <source>
        <dbReference type="PROSITE" id="PS50110"/>
    </source>
</evidence>
<protein>
    <submittedName>
        <fullName evidence="10">DNA-binding response OmpR family regulator</fullName>
    </submittedName>
</protein>
<evidence type="ECO:0000256" key="4">
    <source>
        <dbReference type="ARBA" id="ARBA00023125"/>
    </source>
</evidence>
<dbReference type="PROSITE" id="PS50110">
    <property type="entry name" value="RESPONSE_REGULATORY"/>
    <property type="match status" value="1"/>
</dbReference>
<evidence type="ECO:0000256" key="5">
    <source>
        <dbReference type="ARBA" id="ARBA00023163"/>
    </source>
</evidence>
<dbReference type="InterPro" id="IPR036388">
    <property type="entry name" value="WH-like_DNA-bd_sf"/>
</dbReference>
<dbReference type="InterPro" id="IPR001789">
    <property type="entry name" value="Sig_transdc_resp-reg_receiver"/>
</dbReference>
<dbReference type="Gene3D" id="6.10.250.690">
    <property type="match status" value="1"/>
</dbReference>
<dbReference type="Proteomes" id="UP000249819">
    <property type="component" value="Unassembled WGS sequence"/>
</dbReference>
<dbReference type="InterPro" id="IPR011006">
    <property type="entry name" value="CheY-like_superfamily"/>
</dbReference>
<dbReference type="GO" id="GO:0000156">
    <property type="term" value="F:phosphorelay response regulator activity"/>
    <property type="evidence" value="ECO:0007669"/>
    <property type="project" value="TreeGrafter"/>
</dbReference>
<dbReference type="Gene3D" id="3.40.50.2300">
    <property type="match status" value="1"/>
</dbReference>
<evidence type="ECO:0000313" key="11">
    <source>
        <dbReference type="Proteomes" id="UP000249819"/>
    </source>
</evidence>
<evidence type="ECO:0000256" key="6">
    <source>
        <dbReference type="PROSITE-ProRule" id="PRU00169"/>
    </source>
</evidence>
<dbReference type="GO" id="GO:0006355">
    <property type="term" value="P:regulation of DNA-templated transcription"/>
    <property type="evidence" value="ECO:0007669"/>
    <property type="project" value="InterPro"/>
</dbReference>
<dbReference type="SUPFAM" id="SSF52172">
    <property type="entry name" value="CheY-like"/>
    <property type="match status" value="1"/>
</dbReference>
<feature type="modified residue" description="4-aspartylphosphate" evidence="6">
    <location>
        <position position="51"/>
    </location>
</feature>
<comment type="caution">
    <text evidence="10">The sequence shown here is derived from an EMBL/GenBank/DDBJ whole genome shotgun (WGS) entry which is preliminary data.</text>
</comment>
<dbReference type="InterPro" id="IPR001867">
    <property type="entry name" value="OmpR/PhoB-type_DNA-bd"/>
</dbReference>
<evidence type="ECO:0000259" key="9">
    <source>
        <dbReference type="PROSITE" id="PS51755"/>
    </source>
</evidence>
<feature type="DNA-binding region" description="OmpR/PhoB-type" evidence="7">
    <location>
        <begin position="124"/>
        <end position="224"/>
    </location>
</feature>
<keyword evidence="2" id="KW-0902">Two-component regulatory system</keyword>
<evidence type="ECO:0000256" key="1">
    <source>
        <dbReference type="ARBA" id="ARBA00022553"/>
    </source>
</evidence>
<dbReference type="SMART" id="SM00448">
    <property type="entry name" value="REC"/>
    <property type="match status" value="1"/>
</dbReference>
<keyword evidence="4 7" id="KW-0238">DNA-binding</keyword>
<evidence type="ECO:0000313" key="10">
    <source>
        <dbReference type="EMBL" id="RAJ79021.1"/>
    </source>
</evidence>
<dbReference type="AlphaFoldDB" id="A0A327VSK6"/>
<dbReference type="InterPro" id="IPR039420">
    <property type="entry name" value="WalR-like"/>
</dbReference>
<dbReference type="PANTHER" id="PTHR48111:SF22">
    <property type="entry name" value="REGULATOR OF RPOS"/>
    <property type="match status" value="1"/>
</dbReference>
<dbReference type="OrthoDB" id="9790442at2"/>
<dbReference type="Pfam" id="PF00486">
    <property type="entry name" value="Trans_reg_C"/>
    <property type="match status" value="1"/>
</dbReference>
<evidence type="ECO:0000256" key="2">
    <source>
        <dbReference type="ARBA" id="ARBA00023012"/>
    </source>
</evidence>
<feature type="domain" description="OmpR/PhoB-type" evidence="9">
    <location>
        <begin position="124"/>
        <end position="224"/>
    </location>
</feature>
<keyword evidence="11" id="KW-1185">Reference proteome</keyword>
<reference evidence="10 11" key="1">
    <citation type="submission" date="2018-06" db="EMBL/GenBank/DDBJ databases">
        <title>Genomic Encyclopedia of Archaeal and Bacterial Type Strains, Phase II (KMG-II): from individual species to whole genera.</title>
        <authorList>
            <person name="Goeker M."/>
        </authorList>
    </citation>
    <scope>NUCLEOTIDE SEQUENCE [LARGE SCALE GENOMIC DNA]</scope>
    <source>
        <strain evidence="10 11">DSM 29821</strain>
    </source>
</reference>
<dbReference type="GO" id="GO:0000976">
    <property type="term" value="F:transcription cis-regulatory region binding"/>
    <property type="evidence" value="ECO:0007669"/>
    <property type="project" value="TreeGrafter"/>
</dbReference>
<dbReference type="EMBL" id="QLMA01000006">
    <property type="protein sequence ID" value="RAJ79021.1"/>
    <property type="molecule type" value="Genomic_DNA"/>
</dbReference>
<proteinExistence type="predicted"/>
<dbReference type="GO" id="GO:0005829">
    <property type="term" value="C:cytosol"/>
    <property type="evidence" value="ECO:0007669"/>
    <property type="project" value="TreeGrafter"/>
</dbReference>
<sequence length="230" mass="26210">MKLLIIEDEPSLTKSIHSYLLQSNFLCDAAYHYEEGKEKLDTNSYDCIILDITLPGGSGLDLLQHMKRRKVAAGVIIISARNSLDDKIAGLELGGDDYLTKPFHLAELTARVNSIIRRKQFEGNNIISLDRLSVNILDKTVKCGTEEIHLTKKEYKLLLYFISNRNRIVTKEAIAEHLWEEQASLGYSFDFIYTHIKNLRKKLMDKGCPDYIRALYGMGYKFAADETPMG</sequence>
<dbReference type="CDD" id="cd00383">
    <property type="entry name" value="trans_reg_C"/>
    <property type="match status" value="1"/>
</dbReference>
<dbReference type="RefSeq" id="WP_111593500.1">
    <property type="nucleotide sequence ID" value="NZ_QLMA01000006.1"/>
</dbReference>
<keyword evidence="1 6" id="KW-0597">Phosphoprotein</keyword>
<feature type="domain" description="Response regulatory" evidence="8">
    <location>
        <begin position="2"/>
        <end position="116"/>
    </location>
</feature>
<dbReference type="PROSITE" id="PS51755">
    <property type="entry name" value="OMPR_PHOB"/>
    <property type="match status" value="1"/>
</dbReference>